<sequence>MTEQAIRINTRDGQDVFTTDIFEGKLDAVIVRIPPTSIQKITLMIESELGYFILNRKDLEGVEYIAPRKRAVTQVSDKMRLQDIPSMDKFNLNERLIITVMGPKNIDVDLILRLD</sequence>
<protein>
    <submittedName>
        <fullName evidence="1">Uncharacterized protein</fullName>
    </submittedName>
</protein>
<gene>
    <name evidence="1" type="ORF">LCGC14_2272390</name>
</gene>
<dbReference type="AlphaFoldDB" id="A0A0F9DIV9"/>
<comment type="caution">
    <text evidence="1">The sequence shown here is derived from an EMBL/GenBank/DDBJ whole genome shotgun (WGS) entry which is preliminary data.</text>
</comment>
<evidence type="ECO:0000313" key="1">
    <source>
        <dbReference type="EMBL" id="KKL53741.1"/>
    </source>
</evidence>
<dbReference type="EMBL" id="LAZR01031444">
    <property type="protein sequence ID" value="KKL53741.1"/>
    <property type="molecule type" value="Genomic_DNA"/>
</dbReference>
<organism evidence="1">
    <name type="scientific">marine sediment metagenome</name>
    <dbReference type="NCBI Taxonomy" id="412755"/>
    <lineage>
        <taxon>unclassified sequences</taxon>
        <taxon>metagenomes</taxon>
        <taxon>ecological metagenomes</taxon>
    </lineage>
</organism>
<accession>A0A0F9DIV9</accession>
<reference evidence="1" key="1">
    <citation type="journal article" date="2015" name="Nature">
        <title>Complex archaea that bridge the gap between prokaryotes and eukaryotes.</title>
        <authorList>
            <person name="Spang A."/>
            <person name="Saw J.H."/>
            <person name="Jorgensen S.L."/>
            <person name="Zaremba-Niedzwiedzka K."/>
            <person name="Martijn J."/>
            <person name="Lind A.E."/>
            <person name="van Eijk R."/>
            <person name="Schleper C."/>
            <person name="Guy L."/>
            <person name="Ettema T.J."/>
        </authorList>
    </citation>
    <scope>NUCLEOTIDE SEQUENCE</scope>
</reference>
<name>A0A0F9DIV9_9ZZZZ</name>
<proteinExistence type="predicted"/>